<evidence type="ECO:0000313" key="7">
    <source>
        <dbReference type="EMBL" id="QOU20659.1"/>
    </source>
</evidence>
<dbReference type="Proteomes" id="UP000663131">
    <property type="component" value="Chromosome 8"/>
</dbReference>
<evidence type="ECO:0000256" key="3">
    <source>
        <dbReference type="ARBA" id="ARBA00022833"/>
    </source>
</evidence>
<dbReference type="AlphaFoldDB" id="A0A871R474"/>
<dbReference type="PANTHER" id="PTHR23041">
    <property type="entry name" value="RING FINGER DOMAIN-CONTAINING"/>
    <property type="match status" value="1"/>
</dbReference>
<dbReference type="GO" id="GO:0008270">
    <property type="term" value="F:zinc ion binding"/>
    <property type="evidence" value="ECO:0007669"/>
    <property type="project" value="UniProtKB-KW"/>
</dbReference>
<accession>A0A871R474</accession>
<dbReference type="InterPro" id="IPR017907">
    <property type="entry name" value="Znf_RING_CS"/>
</dbReference>
<evidence type="ECO:0000256" key="4">
    <source>
        <dbReference type="PROSITE-ProRule" id="PRU00175"/>
    </source>
</evidence>
<protein>
    <recommendedName>
        <fullName evidence="6">RING-type domain-containing protein</fullName>
    </recommendedName>
</protein>
<dbReference type="Pfam" id="PF13920">
    <property type="entry name" value="zf-C3HC4_3"/>
    <property type="match status" value="1"/>
</dbReference>
<dbReference type="Gene3D" id="3.30.40.10">
    <property type="entry name" value="Zinc/RING finger domain, C3HC4 (zinc finger)"/>
    <property type="match status" value="1"/>
</dbReference>
<keyword evidence="2 4" id="KW-0863">Zinc-finger</keyword>
<dbReference type="InterPro" id="IPR047134">
    <property type="entry name" value="RNF4"/>
</dbReference>
<feature type="compositionally biased region" description="Polar residues" evidence="5">
    <location>
        <begin position="16"/>
        <end position="27"/>
    </location>
</feature>
<dbReference type="GeneID" id="64572295"/>
<dbReference type="PROSITE" id="PS00518">
    <property type="entry name" value="ZF_RING_1"/>
    <property type="match status" value="1"/>
</dbReference>
<dbReference type="RefSeq" id="XP_041137152.1">
    <property type="nucleotide sequence ID" value="XM_041278938.1"/>
</dbReference>
<feature type="domain" description="RING-type" evidence="6">
    <location>
        <begin position="196"/>
        <end position="241"/>
    </location>
</feature>
<evidence type="ECO:0000259" key="6">
    <source>
        <dbReference type="PROSITE" id="PS50089"/>
    </source>
</evidence>
<evidence type="ECO:0000256" key="5">
    <source>
        <dbReference type="SAM" id="MobiDB-lite"/>
    </source>
</evidence>
<evidence type="ECO:0000256" key="2">
    <source>
        <dbReference type="ARBA" id="ARBA00022771"/>
    </source>
</evidence>
<proteinExistence type="predicted"/>
<dbReference type="OrthoDB" id="6270329at2759"/>
<name>A0A871R474_DEKBR</name>
<keyword evidence="1" id="KW-0479">Metal-binding</keyword>
<reference evidence="7" key="1">
    <citation type="submission" date="2020-10" db="EMBL/GenBank/DDBJ databases">
        <authorList>
            <person name="Palmer J.M."/>
        </authorList>
    </citation>
    <scope>NUCLEOTIDE SEQUENCE</scope>
    <source>
        <strain evidence="7">UCD 2041</strain>
    </source>
</reference>
<feature type="region of interest" description="Disordered" evidence="5">
    <location>
        <begin position="1"/>
        <end position="94"/>
    </location>
</feature>
<dbReference type="SUPFAM" id="SSF57850">
    <property type="entry name" value="RING/U-box"/>
    <property type="match status" value="1"/>
</dbReference>
<gene>
    <name evidence="7" type="ORF">BRETT_000370</name>
</gene>
<evidence type="ECO:0000313" key="8">
    <source>
        <dbReference type="Proteomes" id="UP000663131"/>
    </source>
</evidence>
<dbReference type="SMART" id="SM00184">
    <property type="entry name" value="RING"/>
    <property type="match status" value="1"/>
</dbReference>
<dbReference type="InterPro" id="IPR013083">
    <property type="entry name" value="Znf_RING/FYVE/PHD"/>
</dbReference>
<reference evidence="7" key="2">
    <citation type="journal article" name="BMC Genomics">
        <title>New genome assemblies reveal patterns of domestication and adaptation across Brettanomyces (Dekkera) species.</title>
        <authorList>
            <person name="Roach M.J."/>
            <person name="Borneman A.R."/>
        </authorList>
    </citation>
    <scope>NUCLEOTIDE SEQUENCE</scope>
    <source>
        <strain evidence="7">UCD 2041</strain>
    </source>
</reference>
<dbReference type="EMBL" id="CP063136">
    <property type="protein sequence ID" value="QOU20659.1"/>
    <property type="molecule type" value="Genomic_DNA"/>
</dbReference>
<dbReference type="InterPro" id="IPR001841">
    <property type="entry name" value="Znf_RING"/>
</dbReference>
<dbReference type="KEGG" id="bbrx:BRETT_000370"/>
<keyword evidence="3" id="KW-0862">Zinc</keyword>
<sequence>MIPGVDKSPVDIEDISTVTEGTSSDGSYQGRKRMHEDNDDGASHMENRNSVSFINSDDDIIVGEAVHRNKRRRQSQSNTEHSNSEHIGLAIVSDPVEIVSDTDGEDTEVDEDDEDIEGEAIGNPLNSFRHRRIARVVDETGLSGTSDESTDVDSSDEDDDIVIVGADGKEEKVKTTDDLLKDSRKNDNSNLHEVTCPICMDPIKECVASPCGHFYCSDCVYKAMASSKVTGTTKGRCALCRKIVQYKDLVWLKFRYRKKV</sequence>
<evidence type="ECO:0000256" key="1">
    <source>
        <dbReference type="ARBA" id="ARBA00022723"/>
    </source>
</evidence>
<organism evidence="7 8">
    <name type="scientific">Dekkera bruxellensis</name>
    <name type="common">Brettanomyces custersii</name>
    <dbReference type="NCBI Taxonomy" id="5007"/>
    <lineage>
        <taxon>Eukaryota</taxon>
        <taxon>Fungi</taxon>
        <taxon>Dikarya</taxon>
        <taxon>Ascomycota</taxon>
        <taxon>Saccharomycotina</taxon>
        <taxon>Pichiomycetes</taxon>
        <taxon>Pichiales</taxon>
        <taxon>Pichiaceae</taxon>
        <taxon>Brettanomyces</taxon>
    </lineage>
</organism>
<dbReference type="PANTHER" id="PTHR23041:SF78">
    <property type="entry name" value="E3 UBIQUITIN-PROTEIN LIGASE RNF4"/>
    <property type="match status" value="1"/>
</dbReference>
<dbReference type="PROSITE" id="PS50089">
    <property type="entry name" value="ZF_RING_2"/>
    <property type="match status" value="1"/>
</dbReference>